<comment type="caution">
    <text evidence="3">The sequence shown here is derived from an EMBL/GenBank/DDBJ whole genome shotgun (WGS) entry which is preliminary data.</text>
</comment>
<dbReference type="Proteomes" id="UP001279734">
    <property type="component" value="Unassembled WGS sequence"/>
</dbReference>
<dbReference type="AlphaFoldDB" id="A0AAD3SCG0"/>
<dbReference type="Pfam" id="PF00194">
    <property type="entry name" value="Carb_anhydrase"/>
    <property type="match status" value="1"/>
</dbReference>
<dbReference type="SMART" id="SM01057">
    <property type="entry name" value="Carb_anhydrase"/>
    <property type="match status" value="1"/>
</dbReference>
<dbReference type="InterPro" id="IPR001148">
    <property type="entry name" value="CA_dom"/>
</dbReference>
<name>A0AAD3SCG0_NEPGR</name>
<dbReference type="Gene3D" id="3.10.200.10">
    <property type="entry name" value="Alpha carbonic anhydrase"/>
    <property type="match status" value="1"/>
</dbReference>
<gene>
    <name evidence="3" type="ORF">Nepgr_009989</name>
</gene>
<organism evidence="3 4">
    <name type="scientific">Nepenthes gracilis</name>
    <name type="common">Slender pitcher plant</name>
    <dbReference type="NCBI Taxonomy" id="150966"/>
    <lineage>
        <taxon>Eukaryota</taxon>
        <taxon>Viridiplantae</taxon>
        <taxon>Streptophyta</taxon>
        <taxon>Embryophyta</taxon>
        <taxon>Tracheophyta</taxon>
        <taxon>Spermatophyta</taxon>
        <taxon>Magnoliopsida</taxon>
        <taxon>eudicotyledons</taxon>
        <taxon>Gunneridae</taxon>
        <taxon>Pentapetalae</taxon>
        <taxon>Caryophyllales</taxon>
        <taxon>Nepenthaceae</taxon>
        <taxon>Nepenthes</taxon>
    </lineage>
</organism>
<feature type="domain" description="Alpha-carbonic anhydrase" evidence="2">
    <location>
        <begin position="37"/>
        <end position="268"/>
    </location>
</feature>
<dbReference type="GO" id="GO:0004089">
    <property type="term" value="F:carbonate dehydratase activity"/>
    <property type="evidence" value="ECO:0007669"/>
    <property type="project" value="InterPro"/>
</dbReference>
<dbReference type="EMBL" id="BSYO01000008">
    <property type="protein sequence ID" value="GMH08149.1"/>
    <property type="molecule type" value="Genomic_DNA"/>
</dbReference>
<dbReference type="PROSITE" id="PS51144">
    <property type="entry name" value="ALPHA_CA_2"/>
    <property type="match status" value="1"/>
</dbReference>
<keyword evidence="4" id="KW-1185">Reference proteome</keyword>
<evidence type="ECO:0000256" key="1">
    <source>
        <dbReference type="SAM" id="SignalP"/>
    </source>
</evidence>
<dbReference type="GO" id="GO:0006730">
    <property type="term" value="P:one-carbon metabolic process"/>
    <property type="evidence" value="ECO:0007669"/>
    <property type="project" value="TreeGrafter"/>
</dbReference>
<dbReference type="PANTHER" id="PTHR18952">
    <property type="entry name" value="CARBONIC ANHYDRASE"/>
    <property type="match status" value="1"/>
</dbReference>
<protein>
    <recommendedName>
        <fullName evidence="2">Alpha-carbonic anhydrase domain-containing protein</fullName>
    </recommendedName>
</protein>
<dbReference type="InterPro" id="IPR036398">
    <property type="entry name" value="CA_dom_sf"/>
</dbReference>
<reference evidence="3" key="1">
    <citation type="submission" date="2023-05" db="EMBL/GenBank/DDBJ databases">
        <title>Nepenthes gracilis genome sequencing.</title>
        <authorList>
            <person name="Fukushima K."/>
        </authorList>
    </citation>
    <scope>NUCLEOTIDE SEQUENCE</scope>
    <source>
        <strain evidence="3">SING2019-196</strain>
    </source>
</reference>
<dbReference type="PANTHER" id="PTHR18952:SF271">
    <property type="entry name" value="ALPHA CARBONIC ANHYDRASE 4-RELATED"/>
    <property type="match status" value="1"/>
</dbReference>
<feature type="chain" id="PRO_5042111243" description="Alpha-carbonic anhydrase domain-containing protein" evidence="1">
    <location>
        <begin position="29"/>
        <end position="271"/>
    </location>
</feature>
<evidence type="ECO:0000313" key="3">
    <source>
        <dbReference type="EMBL" id="GMH08149.1"/>
    </source>
</evidence>
<feature type="signal peptide" evidence="1">
    <location>
        <begin position="1"/>
        <end position="28"/>
    </location>
</feature>
<evidence type="ECO:0000259" key="2">
    <source>
        <dbReference type="PROSITE" id="PS51144"/>
    </source>
</evidence>
<accession>A0AAD3SCG0</accession>
<dbReference type="SUPFAM" id="SSF51069">
    <property type="entry name" value="Carbonic anhydrase"/>
    <property type="match status" value="1"/>
</dbReference>
<dbReference type="CDD" id="cd03124">
    <property type="entry name" value="alpha_CA_prokaryotic_like"/>
    <property type="match status" value="1"/>
</dbReference>
<evidence type="ECO:0000313" key="4">
    <source>
        <dbReference type="Proteomes" id="UP001279734"/>
    </source>
</evidence>
<dbReference type="GO" id="GO:0008270">
    <property type="term" value="F:zinc ion binding"/>
    <property type="evidence" value="ECO:0007669"/>
    <property type="project" value="InterPro"/>
</dbReference>
<dbReference type="InterPro" id="IPR023561">
    <property type="entry name" value="Carbonic_anhydrase_a-class"/>
</dbReference>
<proteinExistence type="predicted"/>
<dbReference type="InterPro" id="IPR041891">
    <property type="entry name" value="Alpha_CA_prokaryot-like"/>
</dbReference>
<sequence length="271" mass="30273">MKGTTFPSSLICSVLIILSFHLVAFCIALEEEAGDETPFTYEKGTKGGPENWGKINPQWQLCNNGRLQSPIDLLDGGVRVYPALGKLKKYYKPAPAAVNPRGHDIAVTWKGDAGIIIINGTVYKLMQCHWHSPSEHTFNGSRYNLELHAVHSSSDGKKAVISVTYKYGRPDPFLAKMVPYIASLGKEEKDVGIVNPRDIKLSSRKYYRYLGSLTVPPCTEGVVWTVLAKVKTVSRDQVRVLKEAAQEGFEENSRLTQNRDGRTVLFYTPRR</sequence>
<keyword evidence="1" id="KW-0732">Signal</keyword>